<dbReference type="PANTHER" id="PTHR43649">
    <property type="entry name" value="ARABINOSE-BINDING PROTEIN-RELATED"/>
    <property type="match status" value="1"/>
</dbReference>
<evidence type="ECO:0000313" key="2">
    <source>
        <dbReference type="Proteomes" id="UP000320393"/>
    </source>
</evidence>
<reference evidence="1 2" key="1">
    <citation type="journal article" date="2019" name="Nat. Microbiol.">
        <title>Mediterranean grassland soil C-N compound turnover is dependent on rainfall and depth, and is mediated by genomically divergent microorganisms.</title>
        <authorList>
            <person name="Diamond S."/>
            <person name="Andeer P.F."/>
            <person name="Li Z."/>
            <person name="Crits-Christoph A."/>
            <person name="Burstein D."/>
            <person name="Anantharaman K."/>
            <person name="Lane K.R."/>
            <person name="Thomas B.C."/>
            <person name="Pan C."/>
            <person name="Northen T.R."/>
            <person name="Banfield J.F."/>
        </authorList>
    </citation>
    <scope>NUCLEOTIDE SEQUENCE [LARGE SCALE GENOMIC DNA]</scope>
    <source>
        <strain evidence="1">NP_5</strain>
    </source>
</reference>
<dbReference type="PANTHER" id="PTHR43649:SF30">
    <property type="entry name" value="ABC TRANSPORTER SUBSTRATE-BINDING PROTEIN"/>
    <property type="match status" value="1"/>
</dbReference>
<dbReference type="EMBL" id="VBAM01000199">
    <property type="protein sequence ID" value="TMJ12045.1"/>
    <property type="molecule type" value="Genomic_DNA"/>
</dbReference>
<protein>
    <submittedName>
        <fullName evidence="1">Extracellular solute-binding protein</fullName>
    </submittedName>
</protein>
<dbReference type="Gene3D" id="3.40.190.10">
    <property type="entry name" value="Periplasmic binding protein-like II"/>
    <property type="match status" value="1"/>
</dbReference>
<comment type="caution">
    <text evidence="1">The sequence shown here is derived from an EMBL/GenBank/DDBJ whole genome shotgun (WGS) entry which is preliminary data.</text>
</comment>
<accession>A0A537LVK4</accession>
<evidence type="ECO:0000313" key="1">
    <source>
        <dbReference type="EMBL" id="TMJ12045.1"/>
    </source>
</evidence>
<dbReference type="AlphaFoldDB" id="A0A537LVK4"/>
<proteinExistence type="predicted"/>
<name>A0A537LVK4_9BACT</name>
<dbReference type="Proteomes" id="UP000320393">
    <property type="component" value="Unassembled WGS sequence"/>
</dbReference>
<dbReference type="Pfam" id="PF13416">
    <property type="entry name" value="SBP_bac_8"/>
    <property type="match status" value="1"/>
</dbReference>
<dbReference type="InterPro" id="IPR050490">
    <property type="entry name" value="Bact_solute-bd_prot1"/>
</dbReference>
<sequence length="205" mass="22794">EVYYNTPQTRRALGFWLALQDAGVQPPNVTEWGTLPTEFIAGKFAMVYHSTGSLTFVHTNASFPFGTAFMPAEARYGTPTGGGNLYIFKRIPAARQRAAWQFVQWMTAPQQAARWSEASGYVAVRRSAFNIKLYQEYAARFPQALTARDQLAYAQAELSTHNSGQVQKVLSDNLQAALTRTRAPAQALAAAQAQADQILRQFRKK</sequence>
<dbReference type="SUPFAM" id="SSF53850">
    <property type="entry name" value="Periplasmic binding protein-like II"/>
    <property type="match status" value="1"/>
</dbReference>
<feature type="non-terminal residue" evidence="1">
    <location>
        <position position="1"/>
    </location>
</feature>
<organism evidence="1 2">
    <name type="scientific">Candidatus Segetimicrobium genomatis</name>
    <dbReference type="NCBI Taxonomy" id="2569760"/>
    <lineage>
        <taxon>Bacteria</taxon>
        <taxon>Bacillati</taxon>
        <taxon>Candidatus Sysuimicrobiota</taxon>
        <taxon>Candidatus Sysuimicrobiia</taxon>
        <taxon>Candidatus Sysuimicrobiales</taxon>
        <taxon>Candidatus Segetimicrobiaceae</taxon>
        <taxon>Candidatus Segetimicrobium</taxon>
    </lineage>
</organism>
<gene>
    <name evidence="1" type="ORF">E6H02_06310</name>
</gene>
<dbReference type="InterPro" id="IPR006059">
    <property type="entry name" value="SBP"/>
</dbReference>